<sequence length="569" mass="64832">MAFSKPVFSPIFRSPIILSNKITRISANNSNHGLPIPSSAQAARSRVLENEILDNICNRRFKKLTEAKNAFRKVLEEDDDHLSLESLEMIDSVQRLGIEYHFQDEINEVLENHYKKTSSGYTHQKHDLSQVAIRFRLLRQQGYCVPADVFKKFKNKEGKFKQELACDIKGLMELYEASQLSVEGEDILDEARVFSGPLLSASTLHLDDYQAGIVLNTLKNPFHKNLARSMVIKNLKLGSNKSEDVFMELAKLDFNMFQSFHRDEIVHISKWWRNKFGFAAEMKFGREEPLEWLSWPLATLADPNLSAQRVELAKVVSLFHLIQDVFYFYGSIDQLTLFVQAVNRWDIAAAKDLPEYMIMCLRALYEITDEIAHKIYTECGYNPKRSLQNAWIKLCNAFLGTAKWAAVGQLPKAEYYLKIANDTSAVNVVLVHIFFLLGEALTMKTINLVDNDPGIISSAASIFCLSGGPKITKDEDRNGGSGSYMKCYMRQYPFSSVQEAKMHTVEMISNKWKQLNKQCLSPNPFSPCFNKAALNCARLAPLMCGFDNNENLPSLQKHMKSLLFERIAI</sequence>
<dbReference type="GO" id="GO:0120252">
    <property type="term" value="P:hydrocarbon metabolic process"/>
    <property type="evidence" value="ECO:0007669"/>
    <property type="project" value="UniProtKB-ARBA"/>
</dbReference>
<dbReference type="Gene3D" id="1.10.600.10">
    <property type="entry name" value="Farnesyl Diphosphate Synthase"/>
    <property type="match status" value="1"/>
</dbReference>
<dbReference type="STRING" id="180498.A0A067L548"/>
<feature type="domain" description="Terpene synthase metal-binding" evidence="6">
    <location>
        <begin position="275"/>
        <end position="514"/>
    </location>
</feature>
<dbReference type="Pfam" id="PF01397">
    <property type="entry name" value="Terpene_synth"/>
    <property type="match status" value="1"/>
</dbReference>
<dbReference type="Gene3D" id="1.50.10.130">
    <property type="entry name" value="Terpene synthase, N-terminal domain"/>
    <property type="match status" value="1"/>
</dbReference>
<dbReference type="InterPro" id="IPR008949">
    <property type="entry name" value="Isoprenoid_synthase_dom_sf"/>
</dbReference>
<feature type="domain" description="Terpene synthase N-terminal" evidence="5">
    <location>
        <begin position="59"/>
        <end position="203"/>
    </location>
</feature>
<keyword evidence="3" id="KW-0479">Metal-binding</keyword>
<dbReference type="KEGG" id="jcu:105629820"/>
<evidence type="ECO:0000313" key="8">
    <source>
        <dbReference type="Proteomes" id="UP000027138"/>
    </source>
</evidence>
<name>A0A067L548_JATCU</name>
<dbReference type="Proteomes" id="UP000027138">
    <property type="component" value="Unassembled WGS sequence"/>
</dbReference>
<protein>
    <submittedName>
        <fullName evidence="7">Uncharacterized protein</fullName>
    </submittedName>
</protein>
<proteinExistence type="inferred from homology"/>
<organism evidence="7 8">
    <name type="scientific">Jatropha curcas</name>
    <name type="common">Barbados nut</name>
    <dbReference type="NCBI Taxonomy" id="180498"/>
    <lineage>
        <taxon>Eukaryota</taxon>
        <taxon>Viridiplantae</taxon>
        <taxon>Streptophyta</taxon>
        <taxon>Embryophyta</taxon>
        <taxon>Tracheophyta</taxon>
        <taxon>Spermatophyta</taxon>
        <taxon>Magnoliopsida</taxon>
        <taxon>eudicotyledons</taxon>
        <taxon>Gunneridae</taxon>
        <taxon>Pentapetalae</taxon>
        <taxon>rosids</taxon>
        <taxon>fabids</taxon>
        <taxon>Malpighiales</taxon>
        <taxon>Euphorbiaceae</taxon>
        <taxon>Crotonoideae</taxon>
        <taxon>Jatropheae</taxon>
        <taxon>Jatropha</taxon>
    </lineage>
</organism>
<gene>
    <name evidence="7" type="ORF">JCGZ_02816</name>
</gene>
<evidence type="ECO:0000256" key="2">
    <source>
        <dbReference type="ARBA" id="ARBA00006333"/>
    </source>
</evidence>
<dbReference type="OrthoDB" id="1921927at2759"/>
<dbReference type="SFLD" id="SFLDS00005">
    <property type="entry name" value="Isoprenoid_Synthase_Type_I"/>
    <property type="match status" value="1"/>
</dbReference>
<dbReference type="SFLD" id="SFLDG01019">
    <property type="entry name" value="Terpene_Cyclase_Like_1_C_Termi"/>
    <property type="match status" value="1"/>
</dbReference>
<keyword evidence="4" id="KW-0460">Magnesium</keyword>
<evidence type="ECO:0000256" key="1">
    <source>
        <dbReference type="ARBA" id="ARBA00001946"/>
    </source>
</evidence>
<evidence type="ECO:0000256" key="4">
    <source>
        <dbReference type="ARBA" id="ARBA00022842"/>
    </source>
</evidence>
<dbReference type="InterPro" id="IPR036965">
    <property type="entry name" value="Terpene_synth_N_sf"/>
</dbReference>
<evidence type="ECO:0000259" key="5">
    <source>
        <dbReference type="Pfam" id="PF01397"/>
    </source>
</evidence>
<dbReference type="GO" id="GO:0010333">
    <property type="term" value="F:terpene synthase activity"/>
    <property type="evidence" value="ECO:0007669"/>
    <property type="project" value="InterPro"/>
</dbReference>
<dbReference type="SUPFAM" id="SSF48576">
    <property type="entry name" value="Terpenoid synthases"/>
    <property type="match status" value="1"/>
</dbReference>
<dbReference type="GO" id="GO:0000287">
    <property type="term" value="F:magnesium ion binding"/>
    <property type="evidence" value="ECO:0007669"/>
    <property type="project" value="InterPro"/>
</dbReference>
<accession>A0A067L548</accession>
<dbReference type="EMBL" id="KK914304">
    <property type="protein sequence ID" value="KDP42343.1"/>
    <property type="molecule type" value="Genomic_DNA"/>
</dbReference>
<comment type="similarity">
    <text evidence="2">Belongs to the terpene synthase family.</text>
</comment>
<dbReference type="PANTHER" id="PTHR31225">
    <property type="entry name" value="OS04G0344100 PROTEIN-RELATED"/>
    <property type="match status" value="1"/>
</dbReference>
<dbReference type="InterPro" id="IPR005630">
    <property type="entry name" value="Terpene_synthase_metal-bd"/>
</dbReference>
<reference evidence="7 8" key="1">
    <citation type="journal article" date="2014" name="PLoS ONE">
        <title>Global Analysis of Gene Expression Profiles in Physic Nut (Jatropha curcas L.) Seedlings Exposed to Salt Stress.</title>
        <authorList>
            <person name="Zhang L."/>
            <person name="Zhang C."/>
            <person name="Wu P."/>
            <person name="Chen Y."/>
            <person name="Li M."/>
            <person name="Jiang H."/>
            <person name="Wu G."/>
        </authorList>
    </citation>
    <scope>NUCLEOTIDE SEQUENCE [LARGE SCALE GENOMIC DNA]</scope>
    <source>
        <strain evidence="8">cv. GZQX0401</strain>
        <tissue evidence="7">Young leaves</tissue>
    </source>
</reference>
<dbReference type="PANTHER" id="PTHR31225:SF234">
    <property type="entry name" value="TERPENE SYNTHASE 4-RELATED"/>
    <property type="match status" value="1"/>
</dbReference>
<comment type="cofactor">
    <cofactor evidence="1">
        <name>Mg(2+)</name>
        <dbReference type="ChEBI" id="CHEBI:18420"/>
    </cofactor>
</comment>
<dbReference type="SUPFAM" id="SSF48239">
    <property type="entry name" value="Terpenoid cyclases/Protein prenyltransferases"/>
    <property type="match status" value="1"/>
</dbReference>
<evidence type="ECO:0000313" key="7">
    <source>
        <dbReference type="EMBL" id="KDP42343.1"/>
    </source>
</evidence>
<evidence type="ECO:0000256" key="3">
    <source>
        <dbReference type="ARBA" id="ARBA00022723"/>
    </source>
</evidence>
<dbReference type="Pfam" id="PF03936">
    <property type="entry name" value="Terpene_synth_C"/>
    <property type="match status" value="1"/>
</dbReference>
<dbReference type="InterPro" id="IPR008930">
    <property type="entry name" value="Terpenoid_cyclase/PrenylTrfase"/>
</dbReference>
<dbReference type="InterPro" id="IPR050148">
    <property type="entry name" value="Terpene_synthase-like"/>
</dbReference>
<keyword evidence="8" id="KW-1185">Reference proteome</keyword>
<evidence type="ECO:0000259" key="6">
    <source>
        <dbReference type="Pfam" id="PF03936"/>
    </source>
</evidence>
<dbReference type="AlphaFoldDB" id="A0A067L548"/>
<dbReference type="GO" id="GO:0016114">
    <property type="term" value="P:terpenoid biosynthetic process"/>
    <property type="evidence" value="ECO:0007669"/>
    <property type="project" value="InterPro"/>
</dbReference>
<dbReference type="InterPro" id="IPR034741">
    <property type="entry name" value="Terpene_cyclase-like_1_C"/>
</dbReference>
<dbReference type="InterPro" id="IPR001906">
    <property type="entry name" value="Terpene_synth_N"/>
</dbReference>